<dbReference type="EMBL" id="LPXO01000002">
    <property type="protein sequence ID" value="KUF11781.1"/>
    <property type="molecule type" value="Genomic_DNA"/>
</dbReference>
<feature type="compositionally biased region" description="Acidic residues" evidence="1">
    <location>
        <begin position="516"/>
        <end position="527"/>
    </location>
</feature>
<keyword evidence="3" id="KW-1185">Reference proteome</keyword>
<dbReference type="STRING" id="1685382.AVJ23_04135"/>
<dbReference type="Gene3D" id="3.40.50.1110">
    <property type="entry name" value="SGNH hydrolase"/>
    <property type="match status" value="1"/>
</dbReference>
<gene>
    <name evidence="2" type="ORF">AVJ23_04135</name>
</gene>
<feature type="region of interest" description="Disordered" evidence="1">
    <location>
        <begin position="278"/>
        <end position="433"/>
    </location>
</feature>
<name>A0A0W7WMG6_9RHOB</name>
<sequence>MPQSQSQYFFGNSLVTFAEGGAQTNVPVWMDRMAEADGNSYAASGSFGFLRSFADQPAPADQWGFAGVDPAWDSGAESFAEAEFDTVLITPANFIQDQAPTADYAQDSRSPLEATLDIVGDVTAAQPAAQVLIYEGWADLGPFGDFPPSDADLAEYHAFNSGPYHDWYVALVEAVNTADPDADAQLLPVGSILSEVMTTTLADLPVEVFFVDSAPHGTETTYYLAAMITYQGSYGSPPPLPADLPDTIHPAVAERYDEINAVITSGLEEAGFEISAAGSVSEAGATEASDEAEEPDDEAPDTAADTEAPDPDPEPDDAAETPEQGSGSEADTPEPLPNDVPEGAGTPDPVTPDPAPSEDLEEVSSPPLADDPTEETPAQETPAPADPEPAAQSAPQDPETDESPAETPMTPVAEEPAAQIPEAGSDPFDDAADMVAAIGFGPPQAASALGDFGSTPTDLQALQTALPPGLQEVAAPYLDRTGDGLPDHFPARVDDLSGPLGETGREILAALTLPDPPEDPDEDEPEIEVPPFL</sequence>
<dbReference type="OrthoDB" id="7783360at2"/>
<comment type="caution">
    <text evidence="2">The sequence shown here is derived from an EMBL/GenBank/DDBJ whole genome shotgun (WGS) entry which is preliminary data.</text>
</comment>
<feature type="compositionally biased region" description="Acidic residues" evidence="1">
    <location>
        <begin position="288"/>
        <end position="300"/>
    </location>
</feature>
<evidence type="ECO:0000256" key="1">
    <source>
        <dbReference type="SAM" id="MobiDB-lite"/>
    </source>
</evidence>
<dbReference type="RefSeq" id="WP_058860898.1">
    <property type="nucleotide sequence ID" value="NZ_LPXO01000002.1"/>
</dbReference>
<feature type="compositionally biased region" description="Basic and acidic residues" evidence="1">
    <location>
        <begin position="480"/>
        <end position="495"/>
    </location>
</feature>
<protein>
    <submittedName>
        <fullName evidence="2">Uncharacterized protein</fullName>
    </submittedName>
</protein>
<dbReference type="GO" id="GO:0016788">
    <property type="term" value="F:hydrolase activity, acting on ester bonds"/>
    <property type="evidence" value="ECO:0007669"/>
    <property type="project" value="UniProtKB-ARBA"/>
</dbReference>
<proteinExistence type="predicted"/>
<feature type="compositionally biased region" description="Acidic residues" evidence="1">
    <location>
        <begin position="307"/>
        <end position="320"/>
    </location>
</feature>
<organism evidence="2 3">
    <name type="scientific">Pseudoponticoccus marisrubri</name>
    <dbReference type="NCBI Taxonomy" id="1685382"/>
    <lineage>
        <taxon>Bacteria</taxon>
        <taxon>Pseudomonadati</taxon>
        <taxon>Pseudomonadota</taxon>
        <taxon>Alphaproteobacteria</taxon>
        <taxon>Rhodobacterales</taxon>
        <taxon>Roseobacteraceae</taxon>
        <taxon>Pseudoponticoccus</taxon>
    </lineage>
</organism>
<evidence type="ECO:0000313" key="3">
    <source>
        <dbReference type="Proteomes" id="UP000054396"/>
    </source>
</evidence>
<feature type="region of interest" description="Disordered" evidence="1">
    <location>
        <begin position="478"/>
        <end position="533"/>
    </location>
</feature>
<dbReference type="Proteomes" id="UP000054396">
    <property type="component" value="Unassembled WGS sequence"/>
</dbReference>
<dbReference type="AlphaFoldDB" id="A0A0W7WMG6"/>
<evidence type="ECO:0000313" key="2">
    <source>
        <dbReference type="EMBL" id="KUF11781.1"/>
    </source>
</evidence>
<dbReference type="InterPro" id="IPR036514">
    <property type="entry name" value="SGNH_hydro_sf"/>
</dbReference>
<accession>A0A0W7WMG6</accession>
<feature type="compositionally biased region" description="Low complexity" evidence="1">
    <location>
        <begin position="375"/>
        <end position="397"/>
    </location>
</feature>
<reference evidence="2 3" key="1">
    <citation type="submission" date="2015-12" db="EMBL/GenBank/DDBJ databases">
        <authorList>
            <person name="Shamseldin A."/>
            <person name="Moawad H."/>
            <person name="Abd El-Rahim W.M."/>
            <person name="Sadowsky M.J."/>
        </authorList>
    </citation>
    <scope>NUCLEOTIDE SEQUENCE [LARGE SCALE GENOMIC DNA]</scope>
    <source>
        <strain evidence="2 3">SJ5A-1</strain>
    </source>
</reference>